<evidence type="ECO:0000256" key="1">
    <source>
        <dbReference type="SAM" id="MobiDB-lite"/>
    </source>
</evidence>
<keyword evidence="3" id="KW-1185">Reference proteome</keyword>
<evidence type="ECO:0000313" key="3">
    <source>
        <dbReference type="Proteomes" id="UP000005408"/>
    </source>
</evidence>
<dbReference type="AlphaFoldDB" id="A0A8W8MM69"/>
<feature type="compositionally biased region" description="Basic and acidic residues" evidence="1">
    <location>
        <begin position="113"/>
        <end position="125"/>
    </location>
</feature>
<dbReference type="Proteomes" id="UP000005408">
    <property type="component" value="Unassembled WGS sequence"/>
</dbReference>
<feature type="region of interest" description="Disordered" evidence="1">
    <location>
        <begin position="81"/>
        <end position="125"/>
    </location>
</feature>
<protein>
    <submittedName>
        <fullName evidence="2">Uncharacterized protein</fullName>
    </submittedName>
</protein>
<proteinExistence type="predicted"/>
<dbReference type="EnsemblMetazoa" id="G33051.1">
    <property type="protein sequence ID" value="G33051.1:cds"/>
    <property type="gene ID" value="G33051"/>
</dbReference>
<organism evidence="2 3">
    <name type="scientific">Magallana gigas</name>
    <name type="common">Pacific oyster</name>
    <name type="synonym">Crassostrea gigas</name>
    <dbReference type="NCBI Taxonomy" id="29159"/>
    <lineage>
        <taxon>Eukaryota</taxon>
        <taxon>Metazoa</taxon>
        <taxon>Spiralia</taxon>
        <taxon>Lophotrochozoa</taxon>
        <taxon>Mollusca</taxon>
        <taxon>Bivalvia</taxon>
        <taxon>Autobranchia</taxon>
        <taxon>Pteriomorphia</taxon>
        <taxon>Ostreida</taxon>
        <taxon>Ostreoidea</taxon>
        <taxon>Ostreidae</taxon>
        <taxon>Magallana</taxon>
    </lineage>
</organism>
<accession>A0A8W8MM69</accession>
<evidence type="ECO:0000313" key="2">
    <source>
        <dbReference type="EnsemblMetazoa" id="G33051.1:cds"/>
    </source>
</evidence>
<reference evidence="2" key="1">
    <citation type="submission" date="2022-08" db="UniProtKB">
        <authorList>
            <consortium name="EnsemblMetazoa"/>
        </authorList>
    </citation>
    <scope>IDENTIFICATION</scope>
    <source>
        <strain evidence="2">05x7-T-G4-1.051#20</strain>
    </source>
</reference>
<name>A0A8W8MM69_MAGGI</name>
<feature type="compositionally biased region" description="Basic residues" evidence="1">
    <location>
        <begin position="100"/>
        <end position="112"/>
    </location>
</feature>
<sequence length="514" mass="57152">MAEKKFNPYKYKPKQIGRGVKSYKSYVIPLRPHSQLESEQHTNTLMTPVAAVEERAKVEHAKDVKEGAPFVKVQGSIKRPCSQSSVIPSKKLKPTTSQTSRKKSSKPTKQRKTLGERKKNDDKDIAQPMELSLFASPTNQVAVEKVYFTEARPISSIGVSDTPIEIVVSGSGAEYIDFKRSKLYVKARILKADGTSLTSNEQTGIVNLPLQMGKTNSIHKNNLNDGNLGDANAYNGANSGLTMRYGYTQESKAFELEGNLMEDIFDIDKYLINGVDIYIKLFRSSAPFVVMSDELSPAYKLELLDVVYKVAKVRVDPGVLLNHSKQIETTPVKYTIMRNELKMNTIPKGSTEFYWDNIFPQAVPDRIVVALVDQKAVNGDYTANPFNFEHMGLTDVGIYVNGESVPGRPLKTDFSAGLFSTAYARLFEASGKWNSDAGLIITRSNFGSGYSLFVFTIDPCGFGEEYLNLIRRGNTRLELKFKGATTKAANAIVFATFSSLLEVDKSRDINYIQP</sequence>